<dbReference type="Proteomes" id="UP000266673">
    <property type="component" value="Unassembled WGS sequence"/>
</dbReference>
<comment type="caution">
    <text evidence="3">The sequence shown here is derived from an EMBL/GenBank/DDBJ whole genome shotgun (WGS) entry which is preliminary data.</text>
</comment>
<evidence type="ECO:0000313" key="3">
    <source>
        <dbReference type="EMBL" id="RIB17091.1"/>
    </source>
</evidence>
<dbReference type="OrthoDB" id="2420894at2759"/>
<evidence type="ECO:0000256" key="2">
    <source>
        <dbReference type="SAM" id="Phobius"/>
    </source>
</evidence>
<keyword evidence="2" id="KW-0472">Membrane</keyword>
<protein>
    <submittedName>
        <fullName evidence="3">Uncharacterized protein</fullName>
    </submittedName>
</protein>
<keyword evidence="4" id="KW-1185">Reference proteome</keyword>
<organism evidence="3 4">
    <name type="scientific">Gigaspora rosea</name>
    <dbReference type="NCBI Taxonomy" id="44941"/>
    <lineage>
        <taxon>Eukaryota</taxon>
        <taxon>Fungi</taxon>
        <taxon>Fungi incertae sedis</taxon>
        <taxon>Mucoromycota</taxon>
        <taxon>Glomeromycotina</taxon>
        <taxon>Glomeromycetes</taxon>
        <taxon>Diversisporales</taxon>
        <taxon>Gigasporaceae</taxon>
        <taxon>Gigaspora</taxon>
    </lineage>
</organism>
<feature type="transmembrane region" description="Helical" evidence="2">
    <location>
        <begin position="608"/>
        <end position="626"/>
    </location>
</feature>
<reference evidence="3 4" key="1">
    <citation type="submission" date="2018-06" db="EMBL/GenBank/DDBJ databases">
        <title>Comparative genomics reveals the genomic features of Rhizophagus irregularis, R. cerebriforme, R. diaphanum and Gigaspora rosea, and their symbiotic lifestyle signature.</title>
        <authorList>
            <person name="Morin E."/>
            <person name="San Clemente H."/>
            <person name="Chen E.C.H."/>
            <person name="De La Providencia I."/>
            <person name="Hainaut M."/>
            <person name="Kuo A."/>
            <person name="Kohler A."/>
            <person name="Murat C."/>
            <person name="Tang N."/>
            <person name="Roy S."/>
            <person name="Loubradou J."/>
            <person name="Henrissat B."/>
            <person name="Grigoriev I.V."/>
            <person name="Corradi N."/>
            <person name="Roux C."/>
            <person name="Martin F.M."/>
        </authorList>
    </citation>
    <scope>NUCLEOTIDE SEQUENCE [LARGE SCALE GENOMIC DNA]</scope>
    <source>
        <strain evidence="3 4">DAOM 194757</strain>
    </source>
</reference>
<keyword evidence="2" id="KW-1133">Transmembrane helix</keyword>
<evidence type="ECO:0000313" key="4">
    <source>
        <dbReference type="Proteomes" id="UP000266673"/>
    </source>
</evidence>
<dbReference type="EMBL" id="QKWP01000630">
    <property type="protein sequence ID" value="RIB17091.1"/>
    <property type="molecule type" value="Genomic_DNA"/>
</dbReference>
<name>A0A397V589_9GLOM</name>
<keyword evidence="2" id="KW-0812">Transmembrane</keyword>
<dbReference type="AlphaFoldDB" id="A0A397V589"/>
<gene>
    <name evidence="3" type="ORF">C2G38_2089170</name>
</gene>
<feature type="transmembrane region" description="Helical" evidence="2">
    <location>
        <begin position="777"/>
        <end position="800"/>
    </location>
</feature>
<accession>A0A397V589</accession>
<feature type="transmembrane region" description="Helical" evidence="2">
    <location>
        <begin position="703"/>
        <end position="724"/>
    </location>
</feature>
<proteinExistence type="predicted"/>
<feature type="transmembrane region" description="Helical" evidence="2">
    <location>
        <begin position="670"/>
        <end position="691"/>
    </location>
</feature>
<feature type="compositionally biased region" description="Acidic residues" evidence="1">
    <location>
        <begin position="831"/>
        <end position="840"/>
    </location>
</feature>
<evidence type="ECO:0000256" key="1">
    <source>
        <dbReference type="SAM" id="MobiDB-lite"/>
    </source>
</evidence>
<feature type="transmembrane region" description="Helical" evidence="2">
    <location>
        <begin position="638"/>
        <end position="658"/>
    </location>
</feature>
<feature type="compositionally biased region" description="Basic and acidic residues" evidence="1">
    <location>
        <begin position="819"/>
        <end position="830"/>
    </location>
</feature>
<dbReference type="STRING" id="44941.A0A397V589"/>
<sequence length="840" mass="93766">MVFDWGGNILSKLEFGSSYLFPGTNWYPDEFVINNITPKNGFLRLSAINGIGTDPDSFKWSQYGHHGNGVFYLLTNNTVPRVLNSGSFQVTVFATLNYGYAIVYANTTNNSSPSDPLSAQLTAKAGIYAILLSYNQTSTSRQTILYEMTSPNLTFSTLFCSVDYVFIGHTCIISAQQSISIPANATITYYPNLTTTTLVSTTTTAAVPILNTPVNITIVDNTVPPNITQKSFDIKIRFLSTGSVISLNPIFNVTSNMIKIRTLPLGGYTYISQQPNGQIINFTFDIYNEVDQLYTNWTFPQFPIISNIFGAFDVLQNNTILVALNGSITTWSFYAIDLPKLAPQIDNGYGNLQIYSTYPSRNASDLPLNTDTINITFYNPISLSDGSLTIYQTINITKIPRLLINSRTCDAIKCIPSGTFLNLKVLTSTFNDPGGQYSIEIDNNFVKSSDYNEPILGIDPNIWNFQTNNSIPRNQKRTGDVRGKLRLTPSGTFYFLSLNDSGKNEFFTGLINELLVIIPTEQGRLDSSRLHQNDPSSTDKLLISLIVYKMKNGDKKNATAIQNDLDQLIKNRDVTGISLFGNKTSLLDKEYGFQPSTSILEFFQLHQLKIILLVVGIFLFLILFIVAKIKSPKSQNFAILQIGITLFRITTVSIFTFTDAKTVPNLYIPSVIFLITPIGLNLLIAFLIIFFGEKGFQEWFGHYGRIATSFALLSGANIDVFLILKSYLMELELFNAPLSENALKAIFWGSCADTLLQDIPQFIIQIFYLLSSVEYEIIPLFALVASGLSVLSNILSKILFIKFKKYSPYLTSHYDHHVVESSPDDQKSNTDFDDDDDSYT</sequence>
<feature type="region of interest" description="Disordered" evidence="1">
    <location>
        <begin position="819"/>
        <end position="840"/>
    </location>
</feature>